<keyword evidence="3" id="KW-1185">Reference proteome</keyword>
<organism evidence="2 3">
    <name type="scientific">Streptantibioticus cattleyicolor (strain ATCC 35852 / DSM 46488 / JCM 4925 / NBRC 14057 / NRRL 8057)</name>
    <name type="common">Streptomyces cattleya</name>
    <dbReference type="NCBI Taxonomy" id="1003195"/>
    <lineage>
        <taxon>Bacteria</taxon>
        <taxon>Bacillati</taxon>
        <taxon>Actinomycetota</taxon>
        <taxon>Actinomycetes</taxon>
        <taxon>Kitasatosporales</taxon>
        <taxon>Streptomycetaceae</taxon>
        <taxon>Streptantibioticus</taxon>
    </lineage>
</organism>
<feature type="compositionally biased region" description="Basic and acidic residues" evidence="1">
    <location>
        <begin position="8"/>
        <end position="23"/>
    </location>
</feature>
<feature type="compositionally biased region" description="Low complexity" evidence="1">
    <location>
        <begin position="62"/>
        <end position="75"/>
    </location>
</feature>
<protein>
    <submittedName>
        <fullName evidence="2">Uncharacterized protein</fullName>
    </submittedName>
</protein>
<proteinExistence type="predicted"/>
<name>G8WQE3_STREN</name>
<gene>
    <name evidence="2" type="ordered locus">SCATT_23030</name>
</gene>
<dbReference type="PATRIC" id="fig|1003195.29.peg.2308"/>
<sequence>MSPTPHTTPHDAKHGPPRDDSKDGPGAGGDGDGAKGDPPQPVADPVLAVMWGDAPAITGDLGPAPAGGSSSASAPDHNAFSVDLGGIRDAENTMLGAERTAISAYESVRQRVANDINGGEVFGQQATQGGEEAHDEFFAPSQGTRHVNAVPPGPDQPIRDAANEYAAYMNPAMMAVLREIADAIENTGRFVAMLNRAGQLYAHADQESFFPDPPPNPLKK</sequence>
<dbReference type="AlphaFoldDB" id="G8WQE3"/>
<dbReference type="STRING" id="1003195.SCATT_23030"/>
<dbReference type="EMBL" id="CP003219">
    <property type="protein sequence ID" value="AEW94674.1"/>
    <property type="molecule type" value="Genomic_DNA"/>
</dbReference>
<evidence type="ECO:0000313" key="2">
    <source>
        <dbReference type="EMBL" id="AEW94674.1"/>
    </source>
</evidence>
<dbReference type="OrthoDB" id="4175671at2"/>
<dbReference type="HOGENOM" id="CLU_1255352_0_0_11"/>
<feature type="region of interest" description="Disordered" evidence="1">
    <location>
        <begin position="1"/>
        <end position="49"/>
    </location>
</feature>
<evidence type="ECO:0000256" key="1">
    <source>
        <dbReference type="SAM" id="MobiDB-lite"/>
    </source>
</evidence>
<dbReference type="eggNOG" id="ENOG503297C">
    <property type="taxonomic scope" value="Bacteria"/>
</dbReference>
<reference evidence="3" key="1">
    <citation type="submission" date="2011-12" db="EMBL/GenBank/DDBJ databases">
        <title>Complete genome sequence of Streptomyces cattleya strain DSM 46488.</title>
        <authorList>
            <person name="Ou H.-Y."/>
            <person name="Li P."/>
            <person name="Zhao C."/>
            <person name="O'Hagan D."/>
            <person name="Deng Z."/>
        </authorList>
    </citation>
    <scope>NUCLEOTIDE SEQUENCE [LARGE SCALE GENOMIC DNA]</scope>
    <source>
        <strain evidence="3">ATCC 35852 / DSM 46488 / JCM 4925 / NBRC 14057 / NRRL 8057</strain>
    </source>
</reference>
<dbReference type="RefSeq" id="WP_014627835.1">
    <property type="nucleotide sequence ID" value="NC_016111.1"/>
</dbReference>
<evidence type="ECO:0000313" key="3">
    <source>
        <dbReference type="Proteomes" id="UP000007842"/>
    </source>
</evidence>
<accession>G8WQE3</accession>
<feature type="region of interest" description="Disordered" evidence="1">
    <location>
        <begin position="58"/>
        <end position="77"/>
    </location>
</feature>
<dbReference type="KEGG" id="scy:SCATT_23030"/>
<dbReference type="Proteomes" id="UP000007842">
    <property type="component" value="Chromosome"/>
</dbReference>